<feature type="transmembrane region" description="Helical" evidence="2">
    <location>
        <begin position="475"/>
        <end position="496"/>
    </location>
</feature>
<proteinExistence type="predicted"/>
<comment type="caution">
    <text evidence="3">The sequence shown here is derived from an EMBL/GenBank/DDBJ whole genome shotgun (WGS) entry which is preliminary data.</text>
</comment>
<keyword evidence="2" id="KW-0472">Membrane</keyword>
<name>A0A420WHK9_9PROT</name>
<feature type="transmembrane region" description="Helical" evidence="2">
    <location>
        <begin position="142"/>
        <end position="169"/>
    </location>
</feature>
<feature type="region of interest" description="Disordered" evidence="1">
    <location>
        <begin position="502"/>
        <end position="525"/>
    </location>
</feature>
<dbReference type="OrthoDB" id="9776609at2"/>
<evidence type="ECO:0000313" key="3">
    <source>
        <dbReference type="EMBL" id="RKQ70504.1"/>
    </source>
</evidence>
<keyword evidence="2" id="KW-0812">Transmembrane</keyword>
<feature type="transmembrane region" description="Helical" evidence="2">
    <location>
        <begin position="384"/>
        <end position="406"/>
    </location>
</feature>
<evidence type="ECO:0000256" key="2">
    <source>
        <dbReference type="SAM" id="Phobius"/>
    </source>
</evidence>
<reference evidence="3 4" key="1">
    <citation type="submission" date="2018-10" db="EMBL/GenBank/DDBJ databases">
        <title>Comparative analysis of microorganisms from saline springs in Andes Mountain Range, Colombia.</title>
        <authorList>
            <person name="Rubin E."/>
        </authorList>
    </citation>
    <scope>NUCLEOTIDE SEQUENCE [LARGE SCALE GENOMIC DNA]</scope>
    <source>
        <strain evidence="3 4">USBA 36</strain>
    </source>
</reference>
<dbReference type="RefSeq" id="WP_121220312.1">
    <property type="nucleotide sequence ID" value="NZ_RBIG01000002.1"/>
</dbReference>
<feature type="transmembrane region" description="Helical" evidence="2">
    <location>
        <begin position="342"/>
        <end position="363"/>
    </location>
</feature>
<dbReference type="InterPro" id="IPR005625">
    <property type="entry name" value="PepSY-ass_TM"/>
</dbReference>
<dbReference type="Pfam" id="PF03929">
    <property type="entry name" value="PepSY_TM"/>
    <property type="match status" value="1"/>
</dbReference>
<keyword evidence="2" id="KW-1133">Transmembrane helix</keyword>
<feature type="transmembrane region" description="Helical" evidence="2">
    <location>
        <begin position="418"/>
        <end position="434"/>
    </location>
</feature>
<dbReference type="PANTHER" id="PTHR34219:SF4">
    <property type="entry name" value="PEPSY DOMAIN-CONTAINING PROTEIN"/>
    <property type="match status" value="1"/>
</dbReference>
<feature type="transmembrane region" description="Helical" evidence="2">
    <location>
        <begin position="190"/>
        <end position="216"/>
    </location>
</feature>
<gene>
    <name evidence="3" type="ORF">BCL74_2452</name>
</gene>
<protein>
    <submittedName>
        <fullName evidence="3">Putative iron-regulated membrane protein</fullName>
    </submittedName>
</protein>
<dbReference type="EMBL" id="RBIG01000002">
    <property type="protein sequence ID" value="RKQ70504.1"/>
    <property type="molecule type" value="Genomic_DNA"/>
</dbReference>
<evidence type="ECO:0000313" key="4">
    <source>
        <dbReference type="Proteomes" id="UP000277424"/>
    </source>
</evidence>
<organism evidence="3 4">
    <name type="scientific">Oceanibaculum indicum</name>
    <dbReference type="NCBI Taxonomy" id="526216"/>
    <lineage>
        <taxon>Bacteria</taxon>
        <taxon>Pseudomonadati</taxon>
        <taxon>Pseudomonadota</taxon>
        <taxon>Alphaproteobacteria</taxon>
        <taxon>Rhodospirillales</taxon>
        <taxon>Oceanibaculaceae</taxon>
        <taxon>Oceanibaculum</taxon>
    </lineage>
</organism>
<feature type="transmembrane region" description="Helical" evidence="2">
    <location>
        <begin position="12"/>
        <end position="36"/>
    </location>
</feature>
<dbReference type="Proteomes" id="UP000277424">
    <property type="component" value="Unassembled WGS sequence"/>
</dbReference>
<dbReference type="PANTHER" id="PTHR34219">
    <property type="entry name" value="IRON-REGULATED INNER MEMBRANE PROTEIN-RELATED"/>
    <property type="match status" value="1"/>
</dbReference>
<dbReference type="AlphaFoldDB" id="A0A420WHK9"/>
<feature type="compositionally biased region" description="Basic and acidic residues" evidence="1">
    <location>
        <begin position="515"/>
        <end position="525"/>
    </location>
</feature>
<sequence>MEQGFRASMNWLHTWAGVVIGALLFAIFWMGTLSVFDREIDRWMMPMTRLAPMEAPVKLDALRDILLSDLEANGEEGVRNAFIIPPAERAPTARVGYRGKDGFKSKFVNPATGEVLPEAGTRGGTGFIFPFHYSLHLRAGGVGYWLVGLAGMAMMALLVSGVIVHVKIFRDFFTFRTDKKTPRVALDLHNVTGVLALPFHFLITLSGLVIFITIYFPTTPNIPYERDSQLFFKEAFGSYTRDKAGQPGSIGSLDAMAAEAMRLWGDGTRPFFVRIHHPGDANGYVEMRQSYENKVTMSMDRVYFDAASGAVLHHHVGEPVLNAQRFISGLHFIQFKHWTLRWVYFALGLSGCVLIVTGFLFWLESRRKRHTQQGLSGVRIVEGLTIGSTTGIIFATLGFFIVNRVLPLGPEHRDDIEFWAFYAIWVLTFAHAWLRTRRGWIEQCYAIAAAALLAVLLNAITTGDHMLRTLMEGNWPVFGMDAMMLAGGAIALATAIRLQRRQSTAQTATRPARAIRTDKPEQQHA</sequence>
<feature type="transmembrane region" description="Helical" evidence="2">
    <location>
        <begin position="446"/>
        <end position="463"/>
    </location>
</feature>
<evidence type="ECO:0000256" key="1">
    <source>
        <dbReference type="SAM" id="MobiDB-lite"/>
    </source>
</evidence>
<accession>A0A420WHK9</accession>